<keyword evidence="10 12" id="KW-0472">Membrane</keyword>
<feature type="domain" description="PTS EIIC type-1" evidence="15">
    <location>
        <begin position="111"/>
        <end position="471"/>
    </location>
</feature>
<evidence type="ECO:0000256" key="5">
    <source>
        <dbReference type="ARBA" id="ARBA00022679"/>
    </source>
</evidence>
<reference evidence="16 17" key="1">
    <citation type="submission" date="2015-01" db="EMBL/GenBank/DDBJ databases">
        <title>Comparative genomics of the lactic acid bacteria isolated from the honey bee gut.</title>
        <authorList>
            <person name="Ellegaard K.M."/>
            <person name="Tamarit D."/>
            <person name="Javelind E."/>
            <person name="Olofsson T."/>
            <person name="Andersson S.G."/>
            <person name="Vasquez A."/>
        </authorList>
    </citation>
    <scope>NUCLEOTIDE SEQUENCE [LARGE SCALE GENOMIC DNA]</scope>
    <source>
        <strain evidence="16 17">Hma8</strain>
    </source>
</reference>
<comment type="subcellular location">
    <subcellularLocation>
        <location evidence="1">Cell membrane</location>
        <topology evidence="1">Multi-pass membrane protein</topology>
    </subcellularLocation>
</comment>
<name>A0A0F4LF04_9LACO</name>
<evidence type="ECO:0000256" key="7">
    <source>
        <dbReference type="ARBA" id="ARBA00022692"/>
    </source>
</evidence>
<dbReference type="STRING" id="1218507.JF74_12570"/>
<feature type="active site" description="Phosphocysteine intermediate; for EIIB activity" evidence="11">
    <location>
        <position position="28"/>
    </location>
</feature>
<dbReference type="GO" id="GO:0090589">
    <property type="term" value="F:protein-phosphocysteine-trehalose phosphotransferase system transporter activity"/>
    <property type="evidence" value="ECO:0007669"/>
    <property type="project" value="TreeGrafter"/>
</dbReference>
<keyword evidence="8" id="KW-0418">Kinase</keyword>
<feature type="transmembrane region" description="Helical" evidence="12">
    <location>
        <begin position="334"/>
        <end position="355"/>
    </location>
</feature>
<dbReference type="Proteomes" id="UP000033531">
    <property type="component" value="Unassembled WGS sequence"/>
</dbReference>
<feature type="transmembrane region" description="Helical" evidence="12">
    <location>
        <begin position="394"/>
        <end position="418"/>
    </location>
</feature>
<dbReference type="InterPro" id="IPR003352">
    <property type="entry name" value="PTS_EIIC"/>
</dbReference>
<keyword evidence="3" id="KW-1003">Cell membrane</keyword>
<feature type="transmembrane region" description="Helical" evidence="12">
    <location>
        <begin position="181"/>
        <end position="200"/>
    </location>
</feature>
<dbReference type="GO" id="GO:0008982">
    <property type="term" value="F:protein-N(PI)-phosphohistidine-sugar phosphotransferase activity"/>
    <property type="evidence" value="ECO:0007669"/>
    <property type="project" value="InterPro"/>
</dbReference>
<feature type="transmembrane region" description="Helical" evidence="12">
    <location>
        <begin position="300"/>
        <end position="322"/>
    </location>
</feature>
<dbReference type="GO" id="GO:0009401">
    <property type="term" value="P:phosphoenolpyruvate-dependent sugar phosphotransferase system"/>
    <property type="evidence" value="ECO:0007669"/>
    <property type="project" value="UniProtKB-KW"/>
</dbReference>
<evidence type="ECO:0000259" key="15">
    <source>
        <dbReference type="PROSITE" id="PS51103"/>
    </source>
</evidence>
<dbReference type="GO" id="GO:0015771">
    <property type="term" value="P:trehalose transport"/>
    <property type="evidence" value="ECO:0007669"/>
    <property type="project" value="TreeGrafter"/>
</dbReference>
<dbReference type="RefSeq" id="WP_046325154.1">
    <property type="nucleotide sequence ID" value="NZ_JBHTMT010000001.1"/>
</dbReference>
<keyword evidence="5" id="KW-0808">Transferase</keyword>
<dbReference type="InterPro" id="IPR036878">
    <property type="entry name" value="Glu_permease_IIB"/>
</dbReference>
<dbReference type="InterPro" id="IPR001996">
    <property type="entry name" value="PTS_IIB_1"/>
</dbReference>
<comment type="caution">
    <text evidence="16">The sequence shown here is derived from an EMBL/GenBank/DDBJ whole genome shotgun (WGS) entry which is preliminary data.</text>
</comment>
<accession>A0A0F4LF04</accession>
<dbReference type="AlphaFoldDB" id="A0A0F4LF04"/>
<keyword evidence="4" id="KW-0762">Sugar transport</keyword>
<dbReference type="OrthoDB" id="9769191at2"/>
<dbReference type="Pfam" id="PF00358">
    <property type="entry name" value="PTS_EIIA_1"/>
    <property type="match status" value="1"/>
</dbReference>
<dbReference type="Gene3D" id="3.30.1360.60">
    <property type="entry name" value="Glucose permease domain IIB"/>
    <property type="match status" value="1"/>
</dbReference>
<dbReference type="InterPro" id="IPR018113">
    <property type="entry name" value="PTrfase_EIIB_Cys"/>
</dbReference>
<feature type="transmembrane region" description="Helical" evidence="12">
    <location>
        <begin position="367"/>
        <end position="387"/>
    </location>
</feature>
<gene>
    <name evidence="16" type="ORF">JF74_12570</name>
</gene>
<feature type="transmembrane region" description="Helical" evidence="12">
    <location>
        <begin position="438"/>
        <end position="458"/>
    </location>
</feature>
<evidence type="ECO:0000256" key="2">
    <source>
        <dbReference type="ARBA" id="ARBA00022448"/>
    </source>
</evidence>
<protein>
    <submittedName>
        <fullName evidence="16">PTS Glc IIABC</fullName>
    </submittedName>
</protein>
<evidence type="ECO:0000256" key="8">
    <source>
        <dbReference type="ARBA" id="ARBA00022777"/>
    </source>
</evidence>
<evidence type="ECO:0000313" key="17">
    <source>
        <dbReference type="Proteomes" id="UP000033531"/>
    </source>
</evidence>
<evidence type="ECO:0000256" key="4">
    <source>
        <dbReference type="ARBA" id="ARBA00022597"/>
    </source>
</evidence>
<dbReference type="PROSITE" id="PS51103">
    <property type="entry name" value="PTS_EIIC_TYPE_1"/>
    <property type="match status" value="1"/>
</dbReference>
<evidence type="ECO:0000256" key="3">
    <source>
        <dbReference type="ARBA" id="ARBA00022475"/>
    </source>
</evidence>
<dbReference type="InterPro" id="IPR001127">
    <property type="entry name" value="PTS_EIIA_1_perm"/>
</dbReference>
<keyword evidence="9 12" id="KW-1133">Transmembrane helix</keyword>
<feature type="transmembrane region" description="Helical" evidence="12">
    <location>
        <begin position="120"/>
        <end position="143"/>
    </location>
</feature>
<keyword evidence="7 12" id="KW-0812">Transmembrane</keyword>
<feature type="domain" description="PTS EIIB type-1" evidence="14">
    <location>
        <begin position="6"/>
        <end position="88"/>
    </location>
</feature>
<dbReference type="SUPFAM" id="SSF55604">
    <property type="entry name" value="Glucose permease domain IIB"/>
    <property type="match status" value="1"/>
</dbReference>
<organism evidence="16 17">
    <name type="scientific">Lactobacillus melliventris</name>
    <dbReference type="NCBI Taxonomy" id="1218507"/>
    <lineage>
        <taxon>Bacteria</taxon>
        <taxon>Bacillati</taxon>
        <taxon>Bacillota</taxon>
        <taxon>Bacilli</taxon>
        <taxon>Lactobacillales</taxon>
        <taxon>Lactobacillaceae</taxon>
        <taxon>Lactobacillus</taxon>
    </lineage>
</organism>
<feature type="transmembrane region" description="Helical" evidence="12">
    <location>
        <begin position="220"/>
        <end position="237"/>
    </location>
</feature>
<dbReference type="Pfam" id="PF02378">
    <property type="entry name" value="PTS_EIIC"/>
    <property type="match status" value="1"/>
</dbReference>
<evidence type="ECO:0000259" key="14">
    <source>
        <dbReference type="PROSITE" id="PS51098"/>
    </source>
</evidence>
<dbReference type="GO" id="GO:0005886">
    <property type="term" value="C:plasma membrane"/>
    <property type="evidence" value="ECO:0007669"/>
    <property type="project" value="UniProtKB-SubCell"/>
</dbReference>
<dbReference type="HOGENOM" id="CLU_012312_2_4_9"/>
<dbReference type="Pfam" id="PF00367">
    <property type="entry name" value="PTS_EIIB"/>
    <property type="match status" value="1"/>
</dbReference>
<dbReference type="InterPro" id="IPR013013">
    <property type="entry name" value="PTS_EIIC_1"/>
</dbReference>
<dbReference type="PROSITE" id="PS51093">
    <property type="entry name" value="PTS_EIIA_TYPE_1"/>
    <property type="match status" value="1"/>
</dbReference>
<keyword evidence="6" id="KW-0598">Phosphotransferase system</keyword>
<evidence type="ECO:0000259" key="13">
    <source>
        <dbReference type="PROSITE" id="PS51093"/>
    </source>
</evidence>
<evidence type="ECO:0000256" key="6">
    <source>
        <dbReference type="ARBA" id="ARBA00022683"/>
    </source>
</evidence>
<dbReference type="PATRIC" id="fig|1218507.3.peg.1435"/>
<proteinExistence type="predicted"/>
<dbReference type="PROSITE" id="PS51098">
    <property type="entry name" value="PTS_EIIB_TYPE_1"/>
    <property type="match status" value="1"/>
</dbReference>
<dbReference type="Gene3D" id="2.70.70.10">
    <property type="entry name" value="Glucose Permease (Domain IIA)"/>
    <property type="match status" value="1"/>
</dbReference>
<evidence type="ECO:0000256" key="12">
    <source>
        <dbReference type="SAM" id="Phobius"/>
    </source>
</evidence>
<keyword evidence="2" id="KW-0813">Transport</keyword>
<evidence type="ECO:0000256" key="10">
    <source>
        <dbReference type="ARBA" id="ARBA00023136"/>
    </source>
</evidence>
<dbReference type="PANTHER" id="PTHR30175:SF1">
    <property type="entry name" value="PTS SYSTEM ARBUTIN-, CELLOBIOSE-, AND SALICIN-SPECIFIC EIIBC COMPONENT-RELATED"/>
    <property type="match status" value="1"/>
</dbReference>
<dbReference type="InterPro" id="IPR050558">
    <property type="entry name" value="PTS_Sugar-Specific_Components"/>
</dbReference>
<feature type="domain" description="PTS EIIA type-1" evidence="13">
    <location>
        <begin position="526"/>
        <end position="630"/>
    </location>
</feature>
<evidence type="ECO:0000313" key="16">
    <source>
        <dbReference type="EMBL" id="KJY56903.1"/>
    </source>
</evidence>
<feature type="transmembrane region" description="Helical" evidence="12">
    <location>
        <begin position="149"/>
        <end position="169"/>
    </location>
</feature>
<dbReference type="CDD" id="cd00212">
    <property type="entry name" value="PTS_IIB_glc"/>
    <property type="match status" value="1"/>
</dbReference>
<sequence>MALDYNKMSKEILQYIGGKDNLTSVNHCATRLRLGIKSTENIDKKKLTQIEGVLGVEIISNQVQVIVGQIIEDLYNAFGQVAGFSGARNVENKQSVKKRKNIGTLFVEFLELVAKIMAPVIPALICAGFFSLIIIVAQMFFHLKTTDSTYIILNSLGQTALFFLPVMVAYSSAKQFDTDPILSIMLACFLLYPDWNNLVAKGSATGFTSYFGLPVHLQTYNGQVVQIILSIWIMSLLDRWLKKIIPNSIRYFLKPVSLLLLMSIITLTLTGPLGGLFTNGISTFIAFLRKTVPWLTVPAIYTFAMTVGVFMPGFHLALIPIATQNLSTLGYDDIINIWFMAGTLVPGFVALWVALKSKNIKGRNISWTAAISALFGGVSEPTLYGILYKMPVLYAVDFVTGLILSIYNGIVGTKAYAYGAYYLTNLLLFYNAKDPNNLIKAIGGIVLVAIVSFIGVWFTKWSWNDDAKVDQMSLKSIFNRKKSDNDTNRSNVSHKFKEAKQLSNLKSDIVSAPVIGKIISQSEISDHAFSSGSLGSCFGVKPESDDIYSPIDGKVNSIAPTKHAITIRGDHGDEVMLHLTLDSMKLQPNDISVLIKPGDQIAQGQKIAVLHREQLKKRKLDDTVIVVLLNSNKYKNIKFEKNKLIAEI</sequence>
<feature type="transmembrane region" description="Helical" evidence="12">
    <location>
        <begin position="258"/>
        <end position="288"/>
    </location>
</feature>
<dbReference type="PANTHER" id="PTHR30175">
    <property type="entry name" value="PHOSPHOTRANSFERASE SYSTEM TRANSPORT PROTEIN"/>
    <property type="match status" value="1"/>
</dbReference>
<dbReference type="EMBL" id="JXLI01000010">
    <property type="protein sequence ID" value="KJY56903.1"/>
    <property type="molecule type" value="Genomic_DNA"/>
</dbReference>
<evidence type="ECO:0000256" key="11">
    <source>
        <dbReference type="PROSITE-ProRule" id="PRU00421"/>
    </source>
</evidence>
<dbReference type="InterPro" id="IPR011055">
    <property type="entry name" value="Dup_hybrid_motif"/>
</dbReference>
<evidence type="ECO:0000256" key="1">
    <source>
        <dbReference type="ARBA" id="ARBA00004651"/>
    </source>
</evidence>
<evidence type="ECO:0000256" key="9">
    <source>
        <dbReference type="ARBA" id="ARBA00022989"/>
    </source>
</evidence>
<dbReference type="SUPFAM" id="SSF51261">
    <property type="entry name" value="Duplicated hybrid motif"/>
    <property type="match status" value="1"/>
</dbReference>
<dbReference type="GO" id="GO:0016301">
    <property type="term" value="F:kinase activity"/>
    <property type="evidence" value="ECO:0007669"/>
    <property type="project" value="UniProtKB-KW"/>
</dbReference>